<evidence type="ECO:0000256" key="2">
    <source>
        <dbReference type="ARBA" id="ARBA00022475"/>
    </source>
</evidence>
<evidence type="ECO:0000256" key="10">
    <source>
        <dbReference type="SAM" id="Phobius"/>
    </source>
</evidence>
<feature type="transmembrane region" description="Helical" evidence="10">
    <location>
        <begin position="134"/>
        <end position="154"/>
    </location>
</feature>
<organism evidence="12 13">
    <name type="scientific">Galendromus occidentalis</name>
    <name type="common">western predatory mite</name>
    <dbReference type="NCBI Taxonomy" id="34638"/>
    <lineage>
        <taxon>Eukaryota</taxon>
        <taxon>Metazoa</taxon>
        <taxon>Ecdysozoa</taxon>
        <taxon>Arthropoda</taxon>
        <taxon>Chelicerata</taxon>
        <taxon>Arachnida</taxon>
        <taxon>Acari</taxon>
        <taxon>Parasitiformes</taxon>
        <taxon>Mesostigmata</taxon>
        <taxon>Gamasina</taxon>
        <taxon>Phytoseioidea</taxon>
        <taxon>Phytoseiidae</taxon>
        <taxon>Typhlodrominae</taxon>
        <taxon>Galendromus</taxon>
    </lineage>
</organism>
<dbReference type="InterPro" id="IPR005828">
    <property type="entry name" value="MFS_sugar_transport-like"/>
</dbReference>
<feature type="transmembrane region" description="Helical" evidence="10">
    <location>
        <begin position="12"/>
        <end position="35"/>
    </location>
</feature>
<sequence>MSEPDTKPHYASAVFFAYSASFAVGTAIGFAAPAQSEIEENFPNIDYSLFGSLITVGALTGSLIAGVLVERFGRVGTILFSCLFFTGGWILILLRQNVEMLYLARFLLGSSAGINCMVIPIYISEITPAERRGIYCTGHTLSIVVGILAIYVFGKKDWLRATPLAFVCFLPTLATVLTMIFIPESPAWLMKQNSPKSMVSEALYFFFGRTAFAESQRELLMESKEGDGNNFSVAYLKDPAVLRPLLIALILAGTQQACGINAILFYTNEIFSSASRSIEPSIQVIIVGAVQVVFTFVAALLIDRAGRRVLLLLSSTISLVGMLLLIAFYVLQEQKSPALDHLSWLPAISLSIFVAGFSVGLGPVPWLLMGELLPVRARGVGVGLSVGFNSLCAFLVTKFFPNLMVKWGPSRAFSILAGVIAFSFVFVYFFVPETKNKTLEEIGAMFESRSRNGSRGNNDRSPSHASSVTDVPPRPDGHSA</sequence>
<dbReference type="PRINTS" id="PR00171">
    <property type="entry name" value="SUGRTRNSPORT"/>
</dbReference>
<dbReference type="AlphaFoldDB" id="A0AAJ6QUA2"/>
<feature type="transmembrane region" description="Helical" evidence="10">
    <location>
        <begin position="309"/>
        <end position="331"/>
    </location>
</feature>
<comment type="subcellular location">
    <subcellularLocation>
        <location evidence="1">Cell membrane</location>
        <topology evidence="1">Multi-pass membrane protein</topology>
    </subcellularLocation>
</comment>
<dbReference type="InterPro" id="IPR050549">
    <property type="entry name" value="MFS_Trehalose_Transporter"/>
</dbReference>
<keyword evidence="6" id="KW-0325">Glycoprotein</keyword>
<dbReference type="PANTHER" id="PTHR48021:SF1">
    <property type="entry name" value="GH07001P-RELATED"/>
    <property type="match status" value="1"/>
</dbReference>
<keyword evidence="2" id="KW-1003">Cell membrane</keyword>
<dbReference type="KEGG" id="goe:100907379"/>
<feature type="transmembrane region" description="Helical" evidence="10">
    <location>
        <begin position="75"/>
        <end position="94"/>
    </location>
</feature>
<feature type="transmembrane region" description="Helical" evidence="10">
    <location>
        <begin position="100"/>
        <end position="122"/>
    </location>
</feature>
<feature type="region of interest" description="Disordered" evidence="9">
    <location>
        <begin position="449"/>
        <end position="480"/>
    </location>
</feature>
<keyword evidence="13" id="KW-0762">Sugar transport</keyword>
<keyword evidence="3 10" id="KW-0812">Transmembrane</keyword>
<accession>A0AAJ6QUA2</accession>
<keyword evidence="4 10" id="KW-1133">Transmembrane helix</keyword>
<dbReference type="Pfam" id="PF00083">
    <property type="entry name" value="Sugar_tr"/>
    <property type="match status" value="1"/>
</dbReference>
<evidence type="ECO:0000256" key="4">
    <source>
        <dbReference type="ARBA" id="ARBA00022989"/>
    </source>
</evidence>
<dbReference type="InterPro" id="IPR003663">
    <property type="entry name" value="Sugar/inositol_transpt"/>
</dbReference>
<feature type="transmembrane region" description="Helical" evidence="10">
    <location>
        <begin position="412"/>
        <end position="431"/>
    </location>
</feature>
<dbReference type="PROSITE" id="PS00216">
    <property type="entry name" value="SUGAR_TRANSPORT_1"/>
    <property type="match status" value="1"/>
</dbReference>
<evidence type="ECO:0000256" key="9">
    <source>
        <dbReference type="SAM" id="MobiDB-lite"/>
    </source>
</evidence>
<dbReference type="InterPro" id="IPR036259">
    <property type="entry name" value="MFS_trans_sf"/>
</dbReference>
<protein>
    <submittedName>
        <fullName evidence="13">Solute carrier family 2, facilitated glucose transporter member 8</fullName>
    </submittedName>
</protein>
<dbReference type="InterPro" id="IPR020846">
    <property type="entry name" value="MFS_dom"/>
</dbReference>
<evidence type="ECO:0000313" key="13">
    <source>
        <dbReference type="RefSeq" id="XP_003744321.1"/>
    </source>
</evidence>
<dbReference type="SUPFAM" id="SSF103473">
    <property type="entry name" value="MFS general substrate transporter"/>
    <property type="match status" value="1"/>
</dbReference>
<dbReference type="Proteomes" id="UP000694867">
    <property type="component" value="Unplaced"/>
</dbReference>
<dbReference type="InterPro" id="IPR005829">
    <property type="entry name" value="Sugar_transporter_CS"/>
</dbReference>
<evidence type="ECO:0000256" key="7">
    <source>
        <dbReference type="ARBA" id="ARBA00024348"/>
    </source>
</evidence>
<reference evidence="13" key="1">
    <citation type="submission" date="2025-08" db="UniProtKB">
        <authorList>
            <consortium name="RefSeq"/>
        </authorList>
    </citation>
    <scope>IDENTIFICATION</scope>
</reference>
<name>A0AAJ6QUA2_9ACAR</name>
<comment type="similarity">
    <text evidence="7">Belongs to the major facilitator superfamily. Sugar transporter (TC 2.A.1.1) family. Trehalose transporter subfamily.</text>
</comment>
<dbReference type="RefSeq" id="XP_003744321.1">
    <property type="nucleotide sequence ID" value="XM_003744273.1"/>
</dbReference>
<gene>
    <name evidence="13" type="primary">LOC100907379</name>
</gene>
<dbReference type="NCBIfam" id="TIGR00879">
    <property type="entry name" value="SP"/>
    <property type="match status" value="1"/>
</dbReference>
<dbReference type="Gene3D" id="1.20.1250.20">
    <property type="entry name" value="MFS general substrate transporter like domains"/>
    <property type="match status" value="1"/>
</dbReference>
<dbReference type="GeneID" id="100907379"/>
<keyword evidence="5 10" id="KW-0472">Membrane</keyword>
<evidence type="ECO:0000256" key="5">
    <source>
        <dbReference type="ARBA" id="ARBA00023136"/>
    </source>
</evidence>
<evidence type="ECO:0000256" key="6">
    <source>
        <dbReference type="ARBA" id="ARBA00023180"/>
    </source>
</evidence>
<feature type="domain" description="Major facilitator superfamily (MFS) profile" evidence="11">
    <location>
        <begin position="1"/>
        <end position="435"/>
    </location>
</feature>
<dbReference type="PROSITE" id="PS50850">
    <property type="entry name" value="MFS"/>
    <property type="match status" value="1"/>
</dbReference>
<feature type="transmembrane region" description="Helical" evidence="10">
    <location>
        <begin position="47"/>
        <end position="68"/>
    </location>
</feature>
<evidence type="ECO:0000256" key="8">
    <source>
        <dbReference type="RuleBase" id="RU003346"/>
    </source>
</evidence>
<evidence type="ECO:0000313" key="12">
    <source>
        <dbReference type="Proteomes" id="UP000694867"/>
    </source>
</evidence>
<dbReference type="GO" id="GO:0005886">
    <property type="term" value="C:plasma membrane"/>
    <property type="evidence" value="ECO:0007669"/>
    <property type="project" value="UniProtKB-SubCell"/>
</dbReference>
<evidence type="ECO:0000256" key="3">
    <source>
        <dbReference type="ARBA" id="ARBA00022692"/>
    </source>
</evidence>
<proteinExistence type="inferred from homology"/>
<evidence type="ECO:0000259" key="11">
    <source>
        <dbReference type="PROSITE" id="PS50850"/>
    </source>
</evidence>
<dbReference type="PANTHER" id="PTHR48021">
    <property type="match status" value="1"/>
</dbReference>
<keyword evidence="12" id="KW-1185">Reference proteome</keyword>
<dbReference type="FunFam" id="1.20.1250.20:FF:000055">
    <property type="entry name" value="Facilitated trehalose transporter Tret1-2 homolog"/>
    <property type="match status" value="1"/>
</dbReference>
<feature type="transmembrane region" description="Helical" evidence="10">
    <location>
        <begin position="160"/>
        <end position="182"/>
    </location>
</feature>
<dbReference type="GO" id="GO:0022857">
    <property type="term" value="F:transmembrane transporter activity"/>
    <property type="evidence" value="ECO:0007669"/>
    <property type="project" value="InterPro"/>
</dbReference>
<evidence type="ECO:0000256" key="1">
    <source>
        <dbReference type="ARBA" id="ARBA00004651"/>
    </source>
</evidence>
<feature type="transmembrane region" description="Helical" evidence="10">
    <location>
        <begin position="343"/>
        <end position="368"/>
    </location>
</feature>
<keyword evidence="8" id="KW-0813">Transport</keyword>
<feature type="transmembrane region" description="Helical" evidence="10">
    <location>
        <begin position="380"/>
        <end position="400"/>
    </location>
</feature>
<feature type="transmembrane region" description="Helical" evidence="10">
    <location>
        <begin position="281"/>
        <end position="302"/>
    </location>
</feature>